<dbReference type="InterPro" id="IPR000792">
    <property type="entry name" value="Tscrpt_reg_LuxR_C"/>
</dbReference>
<evidence type="ECO:0000256" key="2">
    <source>
        <dbReference type="PROSITE-ProRule" id="PRU00169"/>
    </source>
</evidence>
<dbReference type="Pfam" id="PF00072">
    <property type="entry name" value="Response_reg"/>
    <property type="match status" value="1"/>
</dbReference>
<dbReference type="Proteomes" id="UP001156664">
    <property type="component" value="Unassembled WGS sequence"/>
</dbReference>
<dbReference type="SUPFAM" id="SSF52172">
    <property type="entry name" value="CheY-like"/>
    <property type="match status" value="1"/>
</dbReference>
<gene>
    <name evidence="5" type="ORF">GCM10007875_22110</name>
</gene>
<evidence type="ECO:0000259" key="4">
    <source>
        <dbReference type="PROSITE" id="PS50110"/>
    </source>
</evidence>
<comment type="caution">
    <text evidence="5">The sequence shown here is derived from an EMBL/GenBank/DDBJ whole genome shotgun (WGS) entry which is preliminary data.</text>
</comment>
<sequence length="217" mass="23834">MKSMLIVEDHPSMVLVIQEMLTEIVGKTELSSVLNLQELQRTTPNSVDIVVFDLNMPGSSAEEVLKETSSRFPMSRRICFTADDRESTQALVAEHGALFLSKSLAYKDLITKIQGYLGSNVVSTDIDLKRNDFQSLIQAPGATKPLTLKQVSVLNLVTEGKTSKEIARELSMSPDTVRAHIKGAFDRLGTSNRSAAVQVFLQAKKLAERIHGSEALC</sequence>
<dbReference type="InterPro" id="IPR051015">
    <property type="entry name" value="EvgA-like"/>
</dbReference>
<protein>
    <submittedName>
        <fullName evidence="5">DNA-binding response regulator</fullName>
    </submittedName>
</protein>
<dbReference type="SMART" id="SM00448">
    <property type="entry name" value="REC"/>
    <property type="match status" value="1"/>
</dbReference>
<name>A0ABQ5YUN2_9BURK</name>
<evidence type="ECO:0000256" key="1">
    <source>
        <dbReference type="ARBA" id="ARBA00023125"/>
    </source>
</evidence>
<dbReference type="GO" id="GO:0003677">
    <property type="term" value="F:DNA binding"/>
    <property type="evidence" value="ECO:0007669"/>
    <property type="project" value="UniProtKB-KW"/>
</dbReference>
<evidence type="ECO:0000313" key="6">
    <source>
        <dbReference type="Proteomes" id="UP001156664"/>
    </source>
</evidence>
<dbReference type="SUPFAM" id="SSF46894">
    <property type="entry name" value="C-terminal effector domain of the bipartite response regulators"/>
    <property type="match status" value="1"/>
</dbReference>
<dbReference type="InterPro" id="IPR001789">
    <property type="entry name" value="Sig_transdc_resp-reg_receiver"/>
</dbReference>
<evidence type="ECO:0000313" key="5">
    <source>
        <dbReference type="EMBL" id="GLR27120.1"/>
    </source>
</evidence>
<dbReference type="PROSITE" id="PS50043">
    <property type="entry name" value="HTH_LUXR_2"/>
    <property type="match status" value="1"/>
</dbReference>
<dbReference type="PRINTS" id="PR00038">
    <property type="entry name" value="HTHLUXR"/>
</dbReference>
<dbReference type="Pfam" id="PF00196">
    <property type="entry name" value="GerE"/>
    <property type="match status" value="1"/>
</dbReference>
<dbReference type="PANTHER" id="PTHR45566">
    <property type="entry name" value="HTH-TYPE TRANSCRIPTIONAL REGULATOR YHJB-RELATED"/>
    <property type="match status" value="1"/>
</dbReference>
<dbReference type="InterPro" id="IPR036388">
    <property type="entry name" value="WH-like_DNA-bd_sf"/>
</dbReference>
<feature type="modified residue" description="4-aspartylphosphate" evidence="2">
    <location>
        <position position="53"/>
    </location>
</feature>
<dbReference type="PROSITE" id="PS50110">
    <property type="entry name" value="RESPONSE_REGULATORY"/>
    <property type="match status" value="1"/>
</dbReference>
<keyword evidence="6" id="KW-1185">Reference proteome</keyword>
<dbReference type="Gene3D" id="3.40.50.2300">
    <property type="match status" value="1"/>
</dbReference>
<dbReference type="InterPro" id="IPR016032">
    <property type="entry name" value="Sig_transdc_resp-reg_C-effctor"/>
</dbReference>
<dbReference type="InterPro" id="IPR011006">
    <property type="entry name" value="CheY-like_superfamily"/>
</dbReference>
<evidence type="ECO:0000259" key="3">
    <source>
        <dbReference type="PROSITE" id="PS50043"/>
    </source>
</evidence>
<proteinExistence type="predicted"/>
<keyword evidence="1 5" id="KW-0238">DNA-binding</keyword>
<dbReference type="CDD" id="cd06170">
    <property type="entry name" value="LuxR_C_like"/>
    <property type="match status" value="1"/>
</dbReference>
<feature type="domain" description="Response regulatory" evidence="4">
    <location>
        <begin position="3"/>
        <end position="117"/>
    </location>
</feature>
<dbReference type="PANTHER" id="PTHR45566:SF1">
    <property type="entry name" value="HTH-TYPE TRANSCRIPTIONAL REGULATOR YHJB-RELATED"/>
    <property type="match status" value="1"/>
</dbReference>
<keyword evidence="2" id="KW-0597">Phosphoprotein</keyword>
<dbReference type="SMART" id="SM00421">
    <property type="entry name" value="HTH_LUXR"/>
    <property type="match status" value="1"/>
</dbReference>
<dbReference type="EMBL" id="BSOJ01000027">
    <property type="protein sequence ID" value="GLR27120.1"/>
    <property type="molecule type" value="Genomic_DNA"/>
</dbReference>
<reference evidence="6" key="1">
    <citation type="journal article" date="2019" name="Int. J. Syst. Evol. Microbiol.">
        <title>The Global Catalogue of Microorganisms (GCM) 10K type strain sequencing project: providing services to taxonomists for standard genome sequencing and annotation.</title>
        <authorList>
            <consortium name="The Broad Institute Genomics Platform"/>
            <consortium name="The Broad Institute Genome Sequencing Center for Infectious Disease"/>
            <person name="Wu L."/>
            <person name="Ma J."/>
        </authorList>
    </citation>
    <scope>NUCLEOTIDE SEQUENCE [LARGE SCALE GENOMIC DNA]</scope>
    <source>
        <strain evidence="6">NBRC 105857</strain>
    </source>
</reference>
<accession>A0ABQ5YUN2</accession>
<dbReference type="Gene3D" id="1.10.10.10">
    <property type="entry name" value="Winged helix-like DNA-binding domain superfamily/Winged helix DNA-binding domain"/>
    <property type="match status" value="1"/>
</dbReference>
<feature type="domain" description="HTH luxR-type" evidence="3">
    <location>
        <begin position="139"/>
        <end position="204"/>
    </location>
</feature>
<organism evidence="5 6">
    <name type="scientific">Limnobacter litoralis</name>
    <dbReference type="NCBI Taxonomy" id="481366"/>
    <lineage>
        <taxon>Bacteria</taxon>
        <taxon>Pseudomonadati</taxon>
        <taxon>Pseudomonadota</taxon>
        <taxon>Betaproteobacteria</taxon>
        <taxon>Burkholderiales</taxon>
        <taxon>Burkholderiaceae</taxon>
        <taxon>Limnobacter</taxon>
    </lineage>
</organism>